<evidence type="ECO:0000313" key="5">
    <source>
        <dbReference type="EMBL" id="MBB1124810.1"/>
    </source>
</evidence>
<feature type="domain" description="Bacterial repeat" evidence="4">
    <location>
        <begin position="739"/>
        <end position="794"/>
    </location>
</feature>
<feature type="domain" description="Bacterial repeat" evidence="4">
    <location>
        <begin position="546"/>
        <end position="623"/>
    </location>
</feature>
<dbReference type="InterPro" id="IPR025282">
    <property type="entry name" value="DUF4214"/>
</dbReference>
<dbReference type="InterPro" id="IPR044060">
    <property type="entry name" value="Bacterial_rp_domain"/>
</dbReference>
<feature type="transmembrane region" description="Helical" evidence="1">
    <location>
        <begin position="20"/>
        <end position="44"/>
    </location>
</feature>
<feature type="domain" description="Lcl C-terminal" evidence="2">
    <location>
        <begin position="122"/>
        <end position="243"/>
    </location>
</feature>
<organism evidence="5 6">
    <name type="scientific">Thiospirillum jenense</name>
    <dbReference type="NCBI Taxonomy" id="1653858"/>
    <lineage>
        <taxon>Bacteria</taxon>
        <taxon>Pseudomonadati</taxon>
        <taxon>Pseudomonadota</taxon>
        <taxon>Gammaproteobacteria</taxon>
        <taxon>Chromatiales</taxon>
        <taxon>Chromatiaceae</taxon>
        <taxon>Thiospirillum</taxon>
    </lineage>
</organism>
<keyword evidence="6" id="KW-1185">Reference proteome</keyword>
<keyword evidence="1" id="KW-0472">Membrane</keyword>
<proteinExistence type="predicted"/>
<dbReference type="Gene3D" id="1.10.3130.20">
    <property type="entry name" value="Phycobilisome linker domain"/>
    <property type="match status" value="1"/>
</dbReference>
<feature type="domain" description="DUF4214" evidence="3">
    <location>
        <begin position="951"/>
        <end position="1010"/>
    </location>
</feature>
<keyword evidence="1" id="KW-1133">Transmembrane helix</keyword>
<dbReference type="RefSeq" id="WP_182581917.1">
    <property type="nucleotide sequence ID" value="NZ_JABVCQ010000002.1"/>
</dbReference>
<gene>
    <name evidence="5" type="ORF">HUK38_01015</name>
</gene>
<dbReference type="EMBL" id="JABVCQ010000002">
    <property type="protein sequence ID" value="MBB1124810.1"/>
    <property type="molecule type" value="Genomic_DNA"/>
</dbReference>
<evidence type="ECO:0000259" key="4">
    <source>
        <dbReference type="Pfam" id="PF18998"/>
    </source>
</evidence>
<dbReference type="Proteomes" id="UP000548632">
    <property type="component" value="Unassembled WGS sequence"/>
</dbReference>
<keyword evidence="1" id="KW-0812">Transmembrane</keyword>
<feature type="domain" description="Bacterial repeat" evidence="4">
    <location>
        <begin position="651"/>
        <end position="708"/>
    </location>
</feature>
<dbReference type="PANTHER" id="PTHR35812:SF1">
    <property type="entry name" value="LIPOPROTEIN"/>
    <property type="match status" value="1"/>
</dbReference>
<dbReference type="Pfam" id="PF07603">
    <property type="entry name" value="Lcl_C"/>
    <property type="match status" value="2"/>
</dbReference>
<evidence type="ECO:0000259" key="2">
    <source>
        <dbReference type="Pfam" id="PF07603"/>
    </source>
</evidence>
<dbReference type="Pfam" id="PF13946">
    <property type="entry name" value="DUF4214"/>
    <property type="match status" value="1"/>
</dbReference>
<evidence type="ECO:0000313" key="6">
    <source>
        <dbReference type="Proteomes" id="UP000548632"/>
    </source>
</evidence>
<dbReference type="Pfam" id="PF18998">
    <property type="entry name" value="Flg_new_2"/>
    <property type="match status" value="5"/>
</dbReference>
<feature type="domain" description="Bacterial repeat" evidence="4">
    <location>
        <begin position="466"/>
        <end position="541"/>
    </location>
</feature>
<dbReference type="InterPro" id="IPR038255">
    <property type="entry name" value="PBS_linker_sf"/>
</dbReference>
<dbReference type="InterPro" id="IPR011460">
    <property type="entry name" value="Lcl_C"/>
</dbReference>
<comment type="caution">
    <text evidence="5">The sequence shown here is derived from an EMBL/GenBank/DDBJ whole genome shotgun (WGS) entry which is preliminary data.</text>
</comment>
<feature type="domain" description="Lcl C-terminal" evidence="2">
    <location>
        <begin position="257"/>
        <end position="379"/>
    </location>
</feature>
<sequence length="1097" mass="116986">MKLTAWLQLPVIRQVARYLIFVFILIFVMVFFTAIAAVPSFAALNDTGITTCSNETENWLPCPVDGFPRQDAEYGRDAQAQTGTLIKIGGGEAGFDFTKISNTGAVLSADAQLGSGAADWACTRDNVTGLMWEVKTDDGGLRDQNKTYIFSLTADYVMGINSTSLCGFNDWRMPTVKELLEITHHGRSNPAVDINYFPNTQTSWFWSGYPDLDDSNAAWVVGFHYGVTKSIYRSFECPIRLVRGGAFFNSFSDNGNGTVTQTNTGLMWAKCAEGQRDTNCSGNAIKVPWSYSLSVAENSRLAGYADWRLPNIKELRTLVDYGRSNPAIDTRYFPNTPSSWFWSISPGNSYSYYGTYANFADGTTGQYNRSDDGYIRLVRDITSSLNVTVTGAGSVASNPAGITCGGDCAEDYLINQQVILIATPTGTATFIGWTGACTGNEPTCAVSMDQARAVTAEFSEAAPQTYALSVTVAGTGTVSGTGINCPGDCNETYNSGTQVILTAAATGANQFTGWGGACSGNLTTCTVTMDAIKSVTANFQTTAPTYLLTVNKFGNGTVASSTVDINCGTDCTENYTSGTQVTLTAVANSDSRFVNWTGACSGILTTCTVTMNAAKTVTANFELQSNSTQQTLTVNAYGPGAVNSNPSGIACGSVCSKTFNSGAQVVLTAMPLTGGAVFSRWDGCPNENGLTCTVTMNEAQNVTATFRYPTSMTQLIVSVLGEGQVISNPSGVNCDTALCFGGFTAGTAMTLTAQPETGWQFKEWQRGGACGGETTAECQFTLNQTQTAIAVFEEAASVNQHELQAIIVGAGNITSQPSGSGIDCGRADNDAELTGTCVTNYTADQVVIFTATAEENAQFTSWGGVCADQGDTPICTVTIAELIASGENSSSIIASFGAIDRSNTTRWQVAELYMATMGYAMDAEGLNYWVNNIESGQLDSEGQPWTIDTVAQAFFNVDLVQAKYPTTLSNSEFIDEIYRNIFGRGADVDGRNYWLTELSERGTPRNAMIITVINGGWGNTSADAQSDMLRFKYRTEVALAFADYQSEHGIVYGALDAMNQQYLIAAGSNVLANVTQDETTRDAAIANIPNLLAPLHD</sequence>
<feature type="domain" description="Bacterial repeat" evidence="4">
    <location>
        <begin position="406"/>
        <end position="460"/>
    </location>
</feature>
<name>A0A839H842_9GAMM</name>
<dbReference type="PANTHER" id="PTHR35812">
    <property type="entry name" value="LIPOPROTEIN"/>
    <property type="match status" value="1"/>
</dbReference>
<dbReference type="AlphaFoldDB" id="A0A839H842"/>
<protein>
    <submittedName>
        <fullName evidence="5">DUF1566 domain-containing protein</fullName>
    </submittedName>
</protein>
<reference evidence="5 6" key="1">
    <citation type="journal article" date="2020" name="Arch. Microbiol.">
        <title>The genome sequence of the giant phototrophic gammaproteobacterium Thiospirillum jenense gives insight into its physiological properties and phylogenetic relationships.</title>
        <authorList>
            <person name="Imhoff J.F."/>
            <person name="Meyer T.E."/>
            <person name="Kyndt J.A."/>
        </authorList>
    </citation>
    <scope>NUCLEOTIDE SEQUENCE [LARGE SCALE GENOMIC DNA]</scope>
    <source>
        <strain evidence="5 6">DSM 216</strain>
    </source>
</reference>
<accession>A0A839H842</accession>
<evidence type="ECO:0000259" key="3">
    <source>
        <dbReference type="Pfam" id="PF13946"/>
    </source>
</evidence>
<evidence type="ECO:0000256" key="1">
    <source>
        <dbReference type="SAM" id="Phobius"/>
    </source>
</evidence>